<comment type="caution">
    <text evidence="2">The sequence shown here is derived from an EMBL/GenBank/DDBJ whole genome shotgun (WGS) entry which is preliminary data.</text>
</comment>
<evidence type="ECO:0000313" key="2">
    <source>
        <dbReference type="EMBL" id="MBO8467148.1"/>
    </source>
</evidence>
<evidence type="ECO:0000256" key="1">
    <source>
        <dbReference type="SAM" id="MobiDB-lite"/>
    </source>
</evidence>
<sequence length="324" mass="36210">MIGKYRVDWHAGMRLTDESFRSADEYYLSCLQPLYSVLSKGDYGFLDTPVFRYEATESDLSVIEFKAEAICRSGKLISLSFNREERQLFQNIILPQTSEPLIVYIDKTSEGTVKVPSDNPSVPLCDADYKIIARPESEYYSNPDAVPFARLVFCGGWTMDSSFIAPCVLLRANGSVLSSASGFVTGLELIIRNLTEVRDTAGRAIAMSALPALVMISTELQKEADSMSPRHFITLMQKSIRVLVTLADTDTSVIVPEKERCTSFIESYYTPYKISPMINEGLYLIRALASLSDSFIPGPEPMTPDLPRQLRRAAATDSIRKKHH</sequence>
<reference evidence="2" key="1">
    <citation type="submission" date="2020-10" db="EMBL/GenBank/DDBJ databases">
        <authorList>
            <person name="Gilroy R."/>
        </authorList>
    </citation>
    <scope>NUCLEOTIDE SEQUENCE</scope>
    <source>
        <strain evidence="2">B1-15692</strain>
    </source>
</reference>
<name>A0A9D9NB69_9BACT</name>
<organism evidence="2 3">
    <name type="scientific">Candidatus Cryptobacteroides faecipullorum</name>
    <dbReference type="NCBI Taxonomy" id="2840764"/>
    <lineage>
        <taxon>Bacteria</taxon>
        <taxon>Pseudomonadati</taxon>
        <taxon>Bacteroidota</taxon>
        <taxon>Bacteroidia</taxon>
        <taxon>Bacteroidales</taxon>
        <taxon>Candidatus Cryptobacteroides</taxon>
    </lineage>
</organism>
<dbReference type="AlphaFoldDB" id="A0A9D9NB69"/>
<evidence type="ECO:0000313" key="3">
    <source>
        <dbReference type="Proteomes" id="UP000823660"/>
    </source>
</evidence>
<feature type="region of interest" description="Disordered" evidence="1">
    <location>
        <begin position="300"/>
        <end position="324"/>
    </location>
</feature>
<reference evidence="2" key="2">
    <citation type="journal article" date="2021" name="PeerJ">
        <title>Extensive microbial diversity within the chicken gut microbiome revealed by metagenomics and culture.</title>
        <authorList>
            <person name="Gilroy R."/>
            <person name="Ravi A."/>
            <person name="Getino M."/>
            <person name="Pursley I."/>
            <person name="Horton D.L."/>
            <person name="Alikhan N.F."/>
            <person name="Baker D."/>
            <person name="Gharbi K."/>
            <person name="Hall N."/>
            <person name="Watson M."/>
            <person name="Adriaenssens E.M."/>
            <person name="Foster-Nyarko E."/>
            <person name="Jarju S."/>
            <person name="Secka A."/>
            <person name="Antonio M."/>
            <person name="Oren A."/>
            <person name="Chaudhuri R.R."/>
            <person name="La Ragione R."/>
            <person name="Hildebrand F."/>
            <person name="Pallen M.J."/>
        </authorList>
    </citation>
    <scope>NUCLEOTIDE SEQUENCE</scope>
    <source>
        <strain evidence="2">B1-15692</strain>
    </source>
</reference>
<gene>
    <name evidence="2" type="ORF">IAB99_05225</name>
</gene>
<dbReference type="Proteomes" id="UP000823660">
    <property type="component" value="Unassembled WGS sequence"/>
</dbReference>
<proteinExistence type="predicted"/>
<dbReference type="EMBL" id="JADIMH010000030">
    <property type="protein sequence ID" value="MBO8467148.1"/>
    <property type="molecule type" value="Genomic_DNA"/>
</dbReference>
<protein>
    <submittedName>
        <fullName evidence="2">Uncharacterized protein</fullName>
    </submittedName>
</protein>
<accession>A0A9D9NB69</accession>